<organism evidence="2 3">
    <name type="scientific">Providencia hangzhouensis</name>
    <dbReference type="NCBI Taxonomy" id="3031799"/>
    <lineage>
        <taxon>Bacteria</taxon>
        <taxon>Pseudomonadati</taxon>
        <taxon>Pseudomonadota</taxon>
        <taxon>Gammaproteobacteria</taxon>
        <taxon>Enterobacterales</taxon>
        <taxon>Morganellaceae</taxon>
        <taxon>Providencia</taxon>
    </lineage>
</organism>
<protein>
    <recommendedName>
        <fullName evidence="4">Oligosaccharide repeat unit polymerase</fullName>
    </recommendedName>
</protein>
<accession>A0ABY9Z931</accession>
<evidence type="ECO:0000256" key="1">
    <source>
        <dbReference type="SAM" id="Phobius"/>
    </source>
</evidence>
<evidence type="ECO:0000313" key="2">
    <source>
        <dbReference type="EMBL" id="WNK24222.1"/>
    </source>
</evidence>
<feature type="transmembrane region" description="Helical" evidence="1">
    <location>
        <begin position="119"/>
        <end position="139"/>
    </location>
</feature>
<evidence type="ECO:0008006" key="4">
    <source>
        <dbReference type="Google" id="ProtNLM"/>
    </source>
</evidence>
<keyword evidence="1" id="KW-0472">Membrane</keyword>
<feature type="transmembrane region" description="Helical" evidence="1">
    <location>
        <begin position="306"/>
        <end position="323"/>
    </location>
</feature>
<gene>
    <name evidence="2" type="ORF">PZ638_20335</name>
</gene>
<feature type="transmembrane region" description="Helical" evidence="1">
    <location>
        <begin position="249"/>
        <end position="270"/>
    </location>
</feature>
<dbReference type="EMBL" id="CP135052">
    <property type="protein sequence ID" value="WNK24222.1"/>
    <property type="molecule type" value="Genomic_DNA"/>
</dbReference>
<reference evidence="2" key="1">
    <citation type="journal article" date="2023" name="Microbiol. Spectr.">
        <title>Whole-genome sequencing provides insights into a novel species: Providencia hangzhouensis associated with urinary tract infections.</title>
        <authorList>
            <person name="Dong X."/>
            <person name="Yu Y."/>
            <person name="Liu J."/>
            <person name="Cao D."/>
            <person name="Xiang Y."/>
            <person name="Bi K."/>
            <person name="Yuan X."/>
            <person name="Li S."/>
            <person name="Wu T."/>
            <person name="Zhang Y."/>
        </authorList>
    </citation>
    <scope>NUCLEOTIDE SEQUENCE</scope>
    <source>
        <strain evidence="2">PR-310</strain>
    </source>
</reference>
<feature type="transmembrane region" description="Helical" evidence="1">
    <location>
        <begin position="282"/>
        <end position="300"/>
    </location>
</feature>
<proteinExistence type="predicted"/>
<name>A0ABY9Z931_9GAMM</name>
<dbReference type="RefSeq" id="WP_272674414.1">
    <property type="nucleotide sequence ID" value="NZ_CP135052.1"/>
</dbReference>
<keyword evidence="1" id="KW-1133">Transmembrane helix</keyword>
<keyword evidence="1" id="KW-0812">Transmembrane</keyword>
<feature type="transmembrane region" description="Helical" evidence="1">
    <location>
        <begin position="41"/>
        <end position="61"/>
    </location>
</feature>
<keyword evidence="3" id="KW-1185">Reference proteome</keyword>
<dbReference type="Proteomes" id="UP001163184">
    <property type="component" value="Chromosome"/>
</dbReference>
<evidence type="ECO:0000313" key="3">
    <source>
        <dbReference type="Proteomes" id="UP001163184"/>
    </source>
</evidence>
<dbReference type="GeneID" id="92276860"/>
<sequence>MVIYDRIYIQQVDYSQGIGLAREMWREQAKEREGVSSLYNLLGNIMFPLLYWSFSFCIIYWEEINNRKKIIFSVFLILLFSAITGGREPVLVLIAIFLSSSSFRSIINKKTFNKRVVKFSIFAITAILIYSVYIGYIRFQVYNFTMLQYGESLASRLGGRLDDVNIINSIIPDTFYPVGIYITHVKWVFINTIEYSILYNLDGISSFRQIVSMLHQYIPSIFGSLNITAPTYAPNWIPLTGSIWYDYNIYGIFLIFLLPFSTSLFSFFCFKIKILNTSLSSIVVYVFLNSILIFGCFSFLFETVQFIYLIFSIPLLIIIKIVSKFKISREKNEINRIY</sequence>